<evidence type="ECO:0000313" key="3">
    <source>
        <dbReference type="Proteomes" id="UP001228049"/>
    </source>
</evidence>
<name>A0AAD9CFQ5_DISEL</name>
<organism evidence="2 3">
    <name type="scientific">Dissostichus eleginoides</name>
    <name type="common">Patagonian toothfish</name>
    <name type="synonym">Dissostichus amissus</name>
    <dbReference type="NCBI Taxonomy" id="100907"/>
    <lineage>
        <taxon>Eukaryota</taxon>
        <taxon>Metazoa</taxon>
        <taxon>Chordata</taxon>
        <taxon>Craniata</taxon>
        <taxon>Vertebrata</taxon>
        <taxon>Euteleostomi</taxon>
        <taxon>Actinopterygii</taxon>
        <taxon>Neopterygii</taxon>
        <taxon>Teleostei</taxon>
        <taxon>Neoteleostei</taxon>
        <taxon>Acanthomorphata</taxon>
        <taxon>Eupercaria</taxon>
        <taxon>Perciformes</taxon>
        <taxon>Notothenioidei</taxon>
        <taxon>Nototheniidae</taxon>
        <taxon>Dissostichus</taxon>
    </lineage>
</organism>
<sequence length="70" mass="7295">ERPVAAESPPGGTSSGTSSETSTSTTEEPFHFDAEPCTPLAGSTICTTPAPLRERPRAANAPEELKILIK</sequence>
<keyword evidence="3" id="KW-1185">Reference proteome</keyword>
<feature type="compositionally biased region" description="Basic and acidic residues" evidence="1">
    <location>
        <begin position="52"/>
        <end position="70"/>
    </location>
</feature>
<dbReference type="AlphaFoldDB" id="A0AAD9CFQ5"/>
<gene>
    <name evidence="2" type="ORF">KUDE01_018278</name>
</gene>
<evidence type="ECO:0000313" key="2">
    <source>
        <dbReference type="EMBL" id="KAK1898754.1"/>
    </source>
</evidence>
<evidence type="ECO:0000256" key="1">
    <source>
        <dbReference type="SAM" id="MobiDB-lite"/>
    </source>
</evidence>
<dbReference type="EMBL" id="JASDAP010000008">
    <property type="protein sequence ID" value="KAK1898754.1"/>
    <property type="molecule type" value="Genomic_DNA"/>
</dbReference>
<feature type="non-terminal residue" evidence="2">
    <location>
        <position position="70"/>
    </location>
</feature>
<feature type="non-terminal residue" evidence="2">
    <location>
        <position position="1"/>
    </location>
</feature>
<reference evidence="2" key="1">
    <citation type="submission" date="2023-04" db="EMBL/GenBank/DDBJ databases">
        <title>Chromosome-level genome of Chaenocephalus aceratus.</title>
        <authorList>
            <person name="Park H."/>
        </authorList>
    </citation>
    <scope>NUCLEOTIDE SEQUENCE</scope>
    <source>
        <strain evidence="2">DE</strain>
        <tissue evidence="2">Muscle</tissue>
    </source>
</reference>
<protein>
    <submittedName>
        <fullName evidence="2">Kinesin-like protein KIFC2</fullName>
    </submittedName>
</protein>
<proteinExistence type="predicted"/>
<comment type="caution">
    <text evidence="2">The sequence shown here is derived from an EMBL/GenBank/DDBJ whole genome shotgun (WGS) entry which is preliminary data.</text>
</comment>
<feature type="region of interest" description="Disordered" evidence="1">
    <location>
        <begin position="1"/>
        <end position="70"/>
    </location>
</feature>
<accession>A0AAD9CFQ5</accession>
<feature type="compositionally biased region" description="Low complexity" evidence="1">
    <location>
        <begin position="7"/>
        <end position="27"/>
    </location>
</feature>
<dbReference type="Proteomes" id="UP001228049">
    <property type="component" value="Unassembled WGS sequence"/>
</dbReference>